<feature type="domain" description="PG-1098 ferredoxin-like" evidence="2">
    <location>
        <begin position="279"/>
        <end position="321"/>
    </location>
</feature>
<name>A0A9X3DER2_9SPHI</name>
<dbReference type="CDD" id="cd02440">
    <property type="entry name" value="AdoMet_MTases"/>
    <property type="match status" value="1"/>
</dbReference>
<evidence type="ECO:0008006" key="5">
    <source>
        <dbReference type="Google" id="ProtNLM"/>
    </source>
</evidence>
<accession>A0A9X3DER2</accession>
<keyword evidence="4" id="KW-1185">Reference proteome</keyword>
<comment type="caution">
    <text evidence="3">The sequence shown here is derived from an EMBL/GenBank/DDBJ whole genome shotgun (WGS) entry which is preliminary data.</text>
</comment>
<dbReference type="Gene3D" id="1.10.10.1110">
    <property type="entry name" value="Methyltransferase PG1098, N-terminal domain"/>
    <property type="match status" value="1"/>
</dbReference>
<dbReference type="AlphaFoldDB" id="A0A9X3DER2"/>
<protein>
    <recommendedName>
        <fullName evidence="5">THUMP-like domain-containing protein</fullName>
    </recommendedName>
</protein>
<dbReference type="Gene3D" id="3.40.50.150">
    <property type="entry name" value="Vaccinia Virus protein VP39"/>
    <property type="match status" value="1"/>
</dbReference>
<proteinExistence type="predicted"/>
<evidence type="ECO:0000259" key="1">
    <source>
        <dbReference type="Pfam" id="PF18096"/>
    </source>
</evidence>
<organism evidence="3 4">
    <name type="scientific">Pedobacter agri</name>
    <dbReference type="NCBI Taxonomy" id="454586"/>
    <lineage>
        <taxon>Bacteria</taxon>
        <taxon>Pseudomonadati</taxon>
        <taxon>Bacteroidota</taxon>
        <taxon>Sphingobacteriia</taxon>
        <taxon>Sphingobacteriales</taxon>
        <taxon>Sphingobacteriaceae</taxon>
        <taxon>Pedobacter</taxon>
    </lineage>
</organism>
<dbReference type="RefSeq" id="WP_010601867.1">
    <property type="nucleotide sequence ID" value="NZ_JAPJUH010000005.1"/>
</dbReference>
<dbReference type="InterPro" id="IPR041497">
    <property type="entry name" value="Thump-like"/>
</dbReference>
<reference evidence="3" key="1">
    <citation type="submission" date="2022-11" db="EMBL/GenBank/DDBJ databases">
        <authorList>
            <person name="Graham C."/>
            <person name="Newman J.D."/>
        </authorList>
    </citation>
    <scope>NUCLEOTIDE SEQUENCE</scope>
    <source>
        <strain evidence="3">DSM 19486</strain>
    </source>
</reference>
<dbReference type="EMBL" id="JAPJUH010000005">
    <property type="protein sequence ID" value="MCX3266282.1"/>
    <property type="molecule type" value="Genomic_DNA"/>
</dbReference>
<evidence type="ECO:0000259" key="2">
    <source>
        <dbReference type="Pfam" id="PF22013"/>
    </source>
</evidence>
<dbReference type="Pfam" id="PF18096">
    <property type="entry name" value="Thump_like"/>
    <property type="match status" value="1"/>
</dbReference>
<sequence>MNKKILDKAVQTYIDSNLNADVAKIALSKSPFEGISSAEIVTQINSKKKSQKKLPTWFKTASIYYPATLSIEQTSSEITAKYKSELAKGDSLIDITGGFGVDDYYFAKKVKNLAHCEINEDLSYIAEYNASVLGTKNINFLPVDGIEYLRSASENFDTIFVDPARRSEIGKVFMLKDCTPDVAANLDMLLTKANRIIVKTAPLLDIKAGFSELKNVSEVHIVSLKNECKELLWVIDRDFKGITKFVAVTLNDAEKQFVFRQDEMDVNADYANDISDSDYLYEPDTALLKSGAFNLIGSKYGLKKLHPQTQLYTSAIFKPEFVGRIFKIDEIISTGVLKKSTDLTGNIIVRNYPAKPEDLSKKHKIKPGKNQFVIFTKDNMGNNIVLKTTILQYY</sequence>
<dbReference type="Pfam" id="PF22013">
    <property type="entry name" value="PG_1098_Fer"/>
    <property type="match status" value="1"/>
</dbReference>
<evidence type="ECO:0000313" key="3">
    <source>
        <dbReference type="EMBL" id="MCX3266282.1"/>
    </source>
</evidence>
<dbReference type="InterPro" id="IPR029063">
    <property type="entry name" value="SAM-dependent_MTases_sf"/>
</dbReference>
<dbReference type="SUPFAM" id="SSF53335">
    <property type="entry name" value="S-adenosyl-L-methionine-dependent methyltransferases"/>
    <property type="match status" value="1"/>
</dbReference>
<evidence type="ECO:0000313" key="4">
    <source>
        <dbReference type="Proteomes" id="UP001142592"/>
    </source>
</evidence>
<dbReference type="InterPro" id="IPR054168">
    <property type="entry name" value="PG_1098_Fer"/>
</dbReference>
<gene>
    <name evidence="3" type="ORF">OQZ29_16100</name>
</gene>
<feature type="domain" description="THUMP-like" evidence="1">
    <location>
        <begin position="323"/>
        <end position="383"/>
    </location>
</feature>
<dbReference type="Proteomes" id="UP001142592">
    <property type="component" value="Unassembled WGS sequence"/>
</dbReference>